<proteinExistence type="predicted"/>
<evidence type="ECO:0000259" key="2">
    <source>
        <dbReference type="PROSITE" id="PS51084"/>
    </source>
</evidence>
<dbReference type="AlphaFoldDB" id="A0A1U2EXA3"/>
<feature type="domain" description="HIT" evidence="2">
    <location>
        <begin position="36"/>
        <end position="107"/>
    </location>
</feature>
<evidence type="ECO:0000256" key="1">
    <source>
        <dbReference type="PROSITE-ProRule" id="PRU00464"/>
    </source>
</evidence>
<dbReference type="Pfam" id="PF01230">
    <property type="entry name" value="HIT"/>
    <property type="match status" value="1"/>
</dbReference>
<dbReference type="InterPro" id="IPR036265">
    <property type="entry name" value="HIT-like_sf"/>
</dbReference>
<dbReference type="SUPFAM" id="SSF54197">
    <property type="entry name" value="HIT-like"/>
    <property type="match status" value="1"/>
</dbReference>
<reference evidence="3 4" key="1">
    <citation type="submission" date="2016-11" db="EMBL/GenBank/DDBJ databases">
        <authorList>
            <consortium name="Pathogen Informatics"/>
        </authorList>
    </citation>
    <scope>NUCLEOTIDE SEQUENCE [LARGE SCALE GENOMIC DNA]</scope>
    <source>
        <strain evidence="3 4">911</strain>
    </source>
</reference>
<sequence>MNLNMTGCGVCGFGLWLPIAQLSASDAGLYDDGRFPGRMLVTAREHHDHLDEMPADELGWFMADVQRASRALRSLPNVQRVNVAVLGNRERHVHAHLIPRRPGESNAKSAPWDGADPRVLLEPATRVELINRLRELLIV</sequence>
<gene>
    <name evidence="3" type="ORF">SAMEA2259716_05273</name>
</gene>
<dbReference type="Gene3D" id="3.30.428.10">
    <property type="entry name" value="HIT-like"/>
    <property type="match status" value="1"/>
</dbReference>
<organism evidence="3 4">
    <name type="scientific">Mycobacteroides abscessus subsp. massiliense</name>
    <dbReference type="NCBI Taxonomy" id="1962118"/>
    <lineage>
        <taxon>Bacteria</taxon>
        <taxon>Bacillati</taxon>
        <taxon>Actinomycetota</taxon>
        <taxon>Actinomycetes</taxon>
        <taxon>Mycobacteriales</taxon>
        <taxon>Mycobacteriaceae</taxon>
        <taxon>Mycobacteroides</taxon>
        <taxon>Mycobacteroides abscessus</taxon>
    </lineage>
</organism>
<dbReference type="Proteomes" id="UP000190074">
    <property type="component" value="Unassembled WGS sequence"/>
</dbReference>
<dbReference type="GO" id="GO:0003824">
    <property type="term" value="F:catalytic activity"/>
    <property type="evidence" value="ECO:0007669"/>
    <property type="project" value="InterPro"/>
</dbReference>
<dbReference type="PROSITE" id="PS51084">
    <property type="entry name" value="HIT_2"/>
    <property type="match status" value="1"/>
</dbReference>
<dbReference type="EMBL" id="FVGW01000016">
    <property type="protein sequence ID" value="SKM84433.1"/>
    <property type="molecule type" value="Genomic_DNA"/>
</dbReference>
<evidence type="ECO:0000313" key="3">
    <source>
        <dbReference type="EMBL" id="SKM84433.1"/>
    </source>
</evidence>
<protein>
    <recommendedName>
        <fullName evidence="2">HIT domain-containing protein</fullName>
    </recommendedName>
</protein>
<evidence type="ECO:0000313" key="4">
    <source>
        <dbReference type="Proteomes" id="UP000190074"/>
    </source>
</evidence>
<feature type="short sequence motif" description="Histidine triad motif" evidence="1">
    <location>
        <begin position="92"/>
        <end position="96"/>
    </location>
</feature>
<accession>A0A1U2EXA3</accession>
<dbReference type="InterPro" id="IPR011146">
    <property type="entry name" value="HIT-like"/>
</dbReference>
<name>A0A1U2EXA3_9MYCO</name>